<protein>
    <submittedName>
        <fullName evidence="1">Uncharacterized protein</fullName>
    </submittedName>
</protein>
<dbReference type="AlphaFoldDB" id="A0AAD5N0R5"/>
<accession>A0AAD5N0R5</accession>
<dbReference type="Proteomes" id="UP001196413">
    <property type="component" value="Unassembled WGS sequence"/>
</dbReference>
<proteinExistence type="predicted"/>
<keyword evidence="2" id="KW-1185">Reference proteome</keyword>
<evidence type="ECO:0000313" key="1">
    <source>
        <dbReference type="EMBL" id="KAJ1357631.1"/>
    </source>
</evidence>
<gene>
    <name evidence="1" type="ORF">KIN20_015812</name>
</gene>
<evidence type="ECO:0000313" key="2">
    <source>
        <dbReference type="Proteomes" id="UP001196413"/>
    </source>
</evidence>
<comment type="caution">
    <text evidence="1">The sequence shown here is derived from an EMBL/GenBank/DDBJ whole genome shotgun (WGS) entry which is preliminary data.</text>
</comment>
<organism evidence="1 2">
    <name type="scientific">Parelaphostrongylus tenuis</name>
    <name type="common">Meningeal worm</name>
    <dbReference type="NCBI Taxonomy" id="148309"/>
    <lineage>
        <taxon>Eukaryota</taxon>
        <taxon>Metazoa</taxon>
        <taxon>Ecdysozoa</taxon>
        <taxon>Nematoda</taxon>
        <taxon>Chromadorea</taxon>
        <taxon>Rhabditida</taxon>
        <taxon>Rhabditina</taxon>
        <taxon>Rhabditomorpha</taxon>
        <taxon>Strongyloidea</taxon>
        <taxon>Metastrongylidae</taxon>
        <taxon>Parelaphostrongylus</taxon>
    </lineage>
</organism>
<name>A0AAD5N0R5_PARTN</name>
<reference evidence="1" key="1">
    <citation type="submission" date="2021-06" db="EMBL/GenBank/DDBJ databases">
        <title>Parelaphostrongylus tenuis whole genome reference sequence.</title>
        <authorList>
            <person name="Garwood T.J."/>
            <person name="Larsen P.A."/>
            <person name="Fountain-Jones N.M."/>
            <person name="Garbe J.R."/>
            <person name="Macchietto M.G."/>
            <person name="Kania S.A."/>
            <person name="Gerhold R.W."/>
            <person name="Richards J.E."/>
            <person name="Wolf T.M."/>
        </authorList>
    </citation>
    <scope>NUCLEOTIDE SEQUENCE</scope>
    <source>
        <strain evidence="1">MNPRO001-30</strain>
        <tissue evidence="1">Meninges</tissue>
    </source>
</reference>
<dbReference type="EMBL" id="JAHQIW010003207">
    <property type="protein sequence ID" value="KAJ1357631.1"/>
    <property type="molecule type" value="Genomic_DNA"/>
</dbReference>
<sequence>MEIRKTTEGQKQDVDNAYNPDLRNPIFFMAVTAHHKVRFGSQILFGILRICSIDWFSKFERKSFGQRDILE</sequence>